<dbReference type="SUPFAM" id="SSF51735">
    <property type="entry name" value="NAD(P)-binding Rossmann-fold domains"/>
    <property type="match status" value="1"/>
</dbReference>
<evidence type="ECO:0000313" key="3">
    <source>
        <dbReference type="Proteomes" id="UP000029391"/>
    </source>
</evidence>
<keyword evidence="3" id="KW-1185">Reference proteome</keyword>
<proteinExistence type="predicted"/>
<comment type="caution">
    <text evidence="2">The sequence shown here is derived from an EMBL/GenBank/DDBJ whole genome shotgun (WGS) entry which is preliminary data.</text>
</comment>
<sequence length="328" mass="35998">MIVVVGGSGFVGTRFCRRLQAAGQDFVIVDKNPSAAFPDRVRIADVRDPEQLRQAIPQAEVLVNLAAEHRDDVRPRSLYDEVNVGGARNLVAVAAERGIRRIVFTSSVAVYGFAPPDTGEDGRIAPFNDYGRTKYEAEGVFEAWRDEAPEQRSLVIVRPTVIFGEQNRGNVYNLLSQIARGRFLMIGDGRNVKSMAYVENVAAFLQHTLTLPDGRHLYNYIDKPDLDMNTLVSTVRRRLGAGDGVGLRLPLFMGLAAGHALDLVAAVTRRNFVVSAIRVRKFTATTQFASAAASSGFVAPVGLAEALERTVHHEFIADHGDQVLFYSE</sequence>
<dbReference type="Gene3D" id="3.40.50.720">
    <property type="entry name" value="NAD(P)-binding Rossmann-like Domain"/>
    <property type="match status" value="1"/>
</dbReference>
<dbReference type="STRING" id="1121013.GCA_000426365_01288"/>
<name>A0A091BBK5_9GAMM</name>
<dbReference type="Proteomes" id="UP000029391">
    <property type="component" value="Unassembled WGS sequence"/>
</dbReference>
<reference evidence="2 3" key="1">
    <citation type="submission" date="2013-09" db="EMBL/GenBank/DDBJ databases">
        <title>Genome sequencing of Arenimonas composti.</title>
        <authorList>
            <person name="Chen F."/>
            <person name="Wang G."/>
        </authorList>
    </citation>
    <scope>NUCLEOTIDE SEQUENCE [LARGE SCALE GENOMIC DNA]</scope>
    <source>
        <strain evidence="2 3">TR7-09</strain>
    </source>
</reference>
<gene>
    <name evidence="2" type="ORF">P873_13090</name>
</gene>
<dbReference type="InterPro" id="IPR001509">
    <property type="entry name" value="Epimerase_deHydtase"/>
</dbReference>
<evidence type="ECO:0000259" key="1">
    <source>
        <dbReference type="Pfam" id="PF01370"/>
    </source>
</evidence>
<dbReference type="Pfam" id="PF01370">
    <property type="entry name" value="Epimerase"/>
    <property type="match status" value="1"/>
</dbReference>
<protein>
    <recommendedName>
        <fullName evidence="1">NAD-dependent epimerase/dehydratase domain-containing protein</fullName>
    </recommendedName>
</protein>
<organism evidence="2 3">
    <name type="scientific">Arenimonas composti TR7-09 = DSM 18010</name>
    <dbReference type="NCBI Taxonomy" id="1121013"/>
    <lineage>
        <taxon>Bacteria</taxon>
        <taxon>Pseudomonadati</taxon>
        <taxon>Pseudomonadota</taxon>
        <taxon>Gammaproteobacteria</taxon>
        <taxon>Lysobacterales</taxon>
        <taxon>Lysobacteraceae</taxon>
        <taxon>Arenimonas</taxon>
    </lineage>
</organism>
<dbReference type="PANTHER" id="PTHR43245">
    <property type="entry name" value="BIFUNCTIONAL POLYMYXIN RESISTANCE PROTEIN ARNA"/>
    <property type="match status" value="1"/>
</dbReference>
<dbReference type="OrthoDB" id="9803010at2"/>
<dbReference type="RefSeq" id="WP_026816631.1">
    <property type="nucleotide sequence ID" value="NZ_AUFF01000002.1"/>
</dbReference>
<dbReference type="EMBL" id="AWXU01000047">
    <property type="protein sequence ID" value="KFN48882.1"/>
    <property type="molecule type" value="Genomic_DNA"/>
</dbReference>
<dbReference type="AlphaFoldDB" id="A0A091BBK5"/>
<dbReference type="InterPro" id="IPR050177">
    <property type="entry name" value="Lipid_A_modif_metabolic_enz"/>
</dbReference>
<accession>A0A091BBK5</accession>
<dbReference type="eggNOG" id="COG0451">
    <property type="taxonomic scope" value="Bacteria"/>
</dbReference>
<dbReference type="InterPro" id="IPR036291">
    <property type="entry name" value="NAD(P)-bd_dom_sf"/>
</dbReference>
<evidence type="ECO:0000313" key="2">
    <source>
        <dbReference type="EMBL" id="KFN48882.1"/>
    </source>
</evidence>
<feature type="domain" description="NAD-dependent epimerase/dehydratase" evidence="1">
    <location>
        <begin position="2"/>
        <end position="214"/>
    </location>
</feature>